<gene>
    <name evidence="2" type="ORF">N7456_009185</name>
</gene>
<keyword evidence="3" id="KW-1185">Reference proteome</keyword>
<feature type="chain" id="PRO_5040882776" evidence="1">
    <location>
        <begin position="20"/>
        <end position="170"/>
    </location>
</feature>
<accession>A0A9W9F486</accession>
<dbReference type="OrthoDB" id="4160690at2759"/>
<evidence type="ECO:0000313" key="2">
    <source>
        <dbReference type="EMBL" id="KAJ5093324.1"/>
    </source>
</evidence>
<name>A0A9W9F486_9EURO</name>
<dbReference type="Proteomes" id="UP001149165">
    <property type="component" value="Unassembled WGS sequence"/>
</dbReference>
<dbReference type="EMBL" id="JAPQKH010000006">
    <property type="protein sequence ID" value="KAJ5093324.1"/>
    <property type="molecule type" value="Genomic_DNA"/>
</dbReference>
<feature type="signal peptide" evidence="1">
    <location>
        <begin position="1"/>
        <end position="19"/>
    </location>
</feature>
<reference evidence="2" key="2">
    <citation type="journal article" date="2023" name="IMA Fungus">
        <title>Comparative genomic study of the Penicillium genus elucidates a diverse pangenome and 15 lateral gene transfer events.</title>
        <authorList>
            <person name="Petersen C."/>
            <person name="Sorensen T."/>
            <person name="Nielsen M.R."/>
            <person name="Sondergaard T.E."/>
            <person name="Sorensen J.L."/>
            <person name="Fitzpatrick D.A."/>
            <person name="Frisvad J.C."/>
            <person name="Nielsen K.L."/>
        </authorList>
    </citation>
    <scope>NUCLEOTIDE SEQUENCE</scope>
    <source>
        <strain evidence="2">IBT 30069</strain>
    </source>
</reference>
<dbReference type="AlphaFoldDB" id="A0A9W9F486"/>
<protein>
    <submittedName>
        <fullName evidence="2">Uncharacterized protein</fullName>
    </submittedName>
</protein>
<proteinExistence type="predicted"/>
<reference evidence="2" key="1">
    <citation type="submission" date="2022-11" db="EMBL/GenBank/DDBJ databases">
        <authorList>
            <person name="Petersen C."/>
        </authorList>
    </citation>
    <scope>NUCLEOTIDE SEQUENCE</scope>
    <source>
        <strain evidence="2">IBT 30069</strain>
    </source>
</reference>
<organism evidence="2 3">
    <name type="scientific">Penicillium angulare</name>
    <dbReference type="NCBI Taxonomy" id="116970"/>
    <lineage>
        <taxon>Eukaryota</taxon>
        <taxon>Fungi</taxon>
        <taxon>Dikarya</taxon>
        <taxon>Ascomycota</taxon>
        <taxon>Pezizomycotina</taxon>
        <taxon>Eurotiomycetes</taxon>
        <taxon>Eurotiomycetidae</taxon>
        <taxon>Eurotiales</taxon>
        <taxon>Aspergillaceae</taxon>
        <taxon>Penicillium</taxon>
    </lineage>
</organism>
<comment type="caution">
    <text evidence="2">The sequence shown here is derived from an EMBL/GenBank/DDBJ whole genome shotgun (WGS) entry which is preliminary data.</text>
</comment>
<keyword evidence="1" id="KW-0732">Signal</keyword>
<sequence length="170" mass="17102">MVRLSLSTCIAALASSALASQLDVLMKRETIEKGSPLYNCHEACGEIIEMSAEDGYCTSSNFSSDLSTCLKCAYTCDIWQYYGSDVKSAATNCSDSATPSSSSSASSCASTTGSTSTATNTAATAATNTATSTTSSTASAAATSSAAASVLHQNIAFSGAIGFLAWALAA</sequence>
<evidence type="ECO:0000313" key="3">
    <source>
        <dbReference type="Proteomes" id="UP001149165"/>
    </source>
</evidence>
<evidence type="ECO:0000256" key="1">
    <source>
        <dbReference type="SAM" id="SignalP"/>
    </source>
</evidence>